<dbReference type="InterPro" id="IPR027417">
    <property type="entry name" value="P-loop_NTPase"/>
</dbReference>
<dbReference type="Pfam" id="PF13191">
    <property type="entry name" value="AAA_16"/>
    <property type="match status" value="1"/>
</dbReference>
<proteinExistence type="predicted"/>
<evidence type="ECO:0000313" key="4">
    <source>
        <dbReference type="EMBL" id="MCK9686711.1"/>
    </source>
</evidence>
<dbReference type="CDD" id="cd07302">
    <property type="entry name" value="CHD"/>
    <property type="match status" value="1"/>
</dbReference>
<dbReference type="Proteomes" id="UP001139353">
    <property type="component" value="Unassembled WGS sequence"/>
</dbReference>
<dbReference type="SUPFAM" id="SSF52540">
    <property type="entry name" value="P-loop containing nucleoside triphosphate hydrolases"/>
    <property type="match status" value="1"/>
</dbReference>
<accession>A0A9X1YIU3</accession>
<organism evidence="4 5">
    <name type="scientific">Scleromatobacter humisilvae</name>
    <dbReference type="NCBI Taxonomy" id="2897159"/>
    <lineage>
        <taxon>Bacteria</taxon>
        <taxon>Pseudomonadati</taxon>
        <taxon>Pseudomonadota</taxon>
        <taxon>Betaproteobacteria</taxon>
        <taxon>Burkholderiales</taxon>
        <taxon>Sphaerotilaceae</taxon>
        <taxon>Scleromatobacter</taxon>
    </lineage>
</organism>
<keyword evidence="1" id="KW-0547">Nucleotide-binding</keyword>
<dbReference type="InterPro" id="IPR029787">
    <property type="entry name" value="Nucleotide_cyclase"/>
</dbReference>
<dbReference type="SUPFAM" id="SSF55073">
    <property type="entry name" value="Nucleotide cyclase"/>
    <property type="match status" value="1"/>
</dbReference>
<dbReference type="Gene3D" id="1.25.40.10">
    <property type="entry name" value="Tetratricopeptide repeat domain"/>
    <property type="match status" value="1"/>
</dbReference>
<reference evidence="4" key="1">
    <citation type="submission" date="2021-11" db="EMBL/GenBank/DDBJ databases">
        <title>BS-T2-15 a new species belonging to the Comamonadaceae family isolated from the soil of a French oak forest.</title>
        <authorList>
            <person name="Mieszkin S."/>
            <person name="Alain K."/>
        </authorList>
    </citation>
    <scope>NUCLEOTIDE SEQUENCE</scope>
    <source>
        <strain evidence="4">BS-T2-15</strain>
    </source>
</reference>
<dbReference type="Gene3D" id="3.30.70.1230">
    <property type="entry name" value="Nucleotide cyclase"/>
    <property type="match status" value="1"/>
</dbReference>
<gene>
    <name evidence="4" type="ORF">LPC04_13435</name>
</gene>
<sequence>MASAWDSQGLVLAAMSPGDELLLALTDSRRTVRFASIPNATPRIEELHRRFLALTARARPGEPELRSAGASAWCEFGALLSSALLPAPIAAVLRESGPRPLTLQLEPALAWLPWELAFDGDRFLGERFAISRQLVVDDGVHASAAAPPRHGPLQVSVLVGLVARPGGEDPVLPLIERLRTMDGVAVSVAHVTDVRRDELLDLVTECDVLHCLGTFSGRLTVDGPPLSWRNGELFDAQELLAGVHWPRLLVVQCAGAPLAGDWRAACHNAAGTLACGSMPEDPGSLEFLTCFYGQLINAAPLAIAAAEARVHLHDRMGIDRLATLRPEIYGDGAFVPFPEHRRRRNDDTWRQVTVVSIDVDDSMGRMHRLGTERFSELQAAYDHRVAAIVESYGGVADDPQGDDSRMCYFGLPVAREDAAAKAVNAAFELVEAAPAFGLSVRVGVCTGEVVVRDGVPTGDPIVTAARLRDKAGAGRMLVASPTWSIVRDAFRFEIPGHLYDELKGIEKPVFAFFASGKVLSTEQHGATRIANPRMTPFVGRHAELEALDNHWNAACAGSLRLVRIVGEAGIGKSRLVREAKTVLVARGSPVFECRCSPDHTNSAFQPLIEALRAQLNMEDLGDPTTLDRLRHLVARVRADEGTLALAADLLGIAMPRRHPVLDLAPERRRHLTVELLVALAVKLMRESASCMIVEDAHWADPSTADFVNRFAEEGRALPLLIIVTMRTDAHGWWYPRRPVHEMQLRGLSPALSRSMVERTCAASRLPTELVHLIAARADGVPLFIEESTRMAMDVGATGGVLDPTAVPPVPTTLLDLLTARLDQLGPAKPVAQLGAVIGREFPQALIQAVFEHPGSSFPLQDLQVQLAALLRSGVLISRRDDDETRLAFRHVLLRDAAYRSLLLPRRARLHQVIAQVIEERFAGLAQRQPELLAFHLTQARLDSQALHLWEIAARQATARSAHAEAIGHLEQALSVLHRTPECQERDRLELRLQLLLAARLIATHGYGAQSVEQAYARAMALTRDLGDQAALMRVLLGLEGYHFMRANFAQARDYALQAAAVDGHRDSPLHRIQTQWALANILMHQGEMGLAVRQMDECRAEYDRLERKPEGMQNPGVMCLCYSAWSLWELGFPDQALQRVDAVVELAQRLNHSFSLGEAHGFRAAVQHFRGEDQAALGSATTAVTVCEENGFTVWLAHARIMRGRILAELGECAEGIEEMHKGFELWAATGAVVTTPFYLAMRAEALARGLRLDEALALLEQALAIVERTGERYYIAEIRRLTGQILLQRAVRSGQDRAADAEIWLRGALADATSLDQRSLALRAATSLAELWHGQGWHRQAAEVLKPAYDAITEGHTTRDVLQARNWLARRERVESP</sequence>
<evidence type="ECO:0000259" key="3">
    <source>
        <dbReference type="PROSITE" id="PS50125"/>
    </source>
</evidence>
<keyword evidence="2" id="KW-0067">ATP-binding</keyword>
<dbReference type="Gene3D" id="3.40.50.300">
    <property type="entry name" value="P-loop containing nucleotide triphosphate hydrolases"/>
    <property type="match status" value="1"/>
</dbReference>
<keyword evidence="5" id="KW-1185">Reference proteome</keyword>
<dbReference type="RefSeq" id="WP_275682753.1">
    <property type="nucleotide sequence ID" value="NZ_JAJLJH010000003.1"/>
</dbReference>
<feature type="domain" description="Guanylate cyclase" evidence="3">
    <location>
        <begin position="353"/>
        <end position="468"/>
    </location>
</feature>
<dbReference type="InterPro" id="IPR011990">
    <property type="entry name" value="TPR-like_helical_dom_sf"/>
</dbReference>
<name>A0A9X1YIU3_9BURK</name>
<evidence type="ECO:0000256" key="1">
    <source>
        <dbReference type="ARBA" id="ARBA00022741"/>
    </source>
</evidence>
<evidence type="ECO:0000256" key="2">
    <source>
        <dbReference type="ARBA" id="ARBA00022840"/>
    </source>
</evidence>
<evidence type="ECO:0000313" key="5">
    <source>
        <dbReference type="Proteomes" id="UP001139353"/>
    </source>
</evidence>
<dbReference type="InterPro" id="IPR041664">
    <property type="entry name" value="AAA_16"/>
</dbReference>
<dbReference type="PANTHER" id="PTHR16305">
    <property type="entry name" value="TESTICULAR SOLUBLE ADENYLYL CYCLASE"/>
    <property type="match status" value="1"/>
</dbReference>
<dbReference type="GO" id="GO:0009190">
    <property type="term" value="P:cyclic nucleotide biosynthetic process"/>
    <property type="evidence" value="ECO:0007669"/>
    <property type="project" value="InterPro"/>
</dbReference>
<dbReference type="SUPFAM" id="SSF48452">
    <property type="entry name" value="TPR-like"/>
    <property type="match status" value="1"/>
</dbReference>
<dbReference type="GO" id="GO:0005737">
    <property type="term" value="C:cytoplasm"/>
    <property type="evidence" value="ECO:0007669"/>
    <property type="project" value="TreeGrafter"/>
</dbReference>
<dbReference type="GO" id="GO:0004016">
    <property type="term" value="F:adenylate cyclase activity"/>
    <property type="evidence" value="ECO:0007669"/>
    <property type="project" value="TreeGrafter"/>
</dbReference>
<comment type="caution">
    <text evidence="4">The sequence shown here is derived from an EMBL/GenBank/DDBJ whole genome shotgun (WGS) entry which is preliminary data.</text>
</comment>
<dbReference type="EMBL" id="JAJLJH010000003">
    <property type="protein sequence ID" value="MCK9686711.1"/>
    <property type="molecule type" value="Genomic_DNA"/>
</dbReference>
<dbReference type="InterPro" id="IPR001054">
    <property type="entry name" value="A/G_cyclase"/>
</dbReference>
<dbReference type="PROSITE" id="PS50125">
    <property type="entry name" value="GUANYLATE_CYCLASE_2"/>
    <property type="match status" value="1"/>
</dbReference>
<dbReference type="GO" id="GO:0005524">
    <property type="term" value="F:ATP binding"/>
    <property type="evidence" value="ECO:0007669"/>
    <property type="project" value="UniProtKB-KW"/>
</dbReference>
<protein>
    <submittedName>
        <fullName evidence="4">AAA family ATPase</fullName>
    </submittedName>
</protein>
<dbReference type="PANTHER" id="PTHR16305:SF28">
    <property type="entry name" value="GUANYLATE CYCLASE DOMAIN-CONTAINING PROTEIN"/>
    <property type="match status" value="1"/>
</dbReference>
<dbReference type="GO" id="GO:0035556">
    <property type="term" value="P:intracellular signal transduction"/>
    <property type="evidence" value="ECO:0007669"/>
    <property type="project" value="InterPro"/>
</dbReference>